<feature type="non-terminal residue" evidence="1">
    <location>
        <position position="1"/>
    </location>
</feature>
<reference evidence="1 2" key="1">
    <citation type="journal article" date="2018" name="Front. Plant Sci.">
        <title>Red Clover (Trifolium pratense) and Zigzag Clover (T. medium) - A Picture of Genomic Similarities and Differences.</title>
        <authorList>
            <person name="Dluhosova J."/>
            <person name="Istvanek J."/>
            <person name="Nedelnik J."/>
            <person name="Repkova J."/>
        </authorList>
    </citation>
    <scope>NUCLEOTIDE SEQUENCE [LARGE SCALE GENOMIC DNA]</scope>
    <source>
        <strain evidence="2">cv. 10/8</strain>
        <tissue evidence="1">Leaf</tissue>
    </source>
</reference>
<dbReference type="Proteomes" id="UP000265520">
    <property type="component" value="Unassembled WGS sequence"/>
</dbReference>
<sequence length="53" mass="5457">GSPEFMLYGVGQPPVTGRLFRDVLGRLDLFGVVGANYGSWAEDDGGVEAVGAG</sequence>
<feature type="non-terminal residue" evidence="1">
    <location>
        <position position="53"/>
    </location>
</feature>
<proteinExistence type="predicted"/>
<comment type="caution">
    <text evidence="1">The sequence shown here is derived from an EMBL/GenBank/DDBJ whole genome shotgun (WGS) entry which is preliminary data.</text>
</comment>
<evidence type="ECO:0000313" key="1">
    <source>
        <dbReference type="EMBL" id="MCI05359.1"/>
    </source>
</evidence>
<evidence type="ECO:0000313" key="2">
    <source>
        <dbReference type="Proteomes" id="UP000265520"/>
    </source>
</evidence>
<organism evidence="1 2">
    <name type="scientific">Trifolium medium</name>
    <dbReference type="NCBI Taxonomy" id="97028"/>
    <lineage>
        <taxon>Eukaryota</taxon>
        <taxon>Viridiplantae</taxon>
        <taxon>Streptophyta</taxon>
        <taxon>Embryophyta</taxon>
        <taxon>Tracheophyta</taxon>
        <taxon>Spermatophyta</taxon>
        <taxon>Magnoliopsida</taxon>
        <taxon>eudicotyledons</taxon>
        <taxon>Gunneridae</taxon>
        <taxon>Pentapetalae</taxon>
        <taxon>rosids</taxon>
        <taxon>fabids</taxon>
        <taxon>Fabales</taxon>
        <taxon>Fabaceae</taxon>
        <taxon>Papilionoideae</taxon>
        <taxon>50 kb inversion clade</taxon>
        <taxon>NPAAA clade</taxon>
        <taxon>Hologalegina</taxon>
        <taxon>IRL clade</taxon>
        <taxon>Trifolieae</taxon>
        <taxon>Trifolium</taxon>
    </lineage>
</organism>
<protein>
    <submittedName>
        <fullName evidence="1">Uncharacterized protein</fullName>
    </submittedName>
</protein>
<name>A0A392P1R0_9FABA</name>
<dbReference type="EMBL" id="LXQA010058427">
    <property type="protein sequence ID" value="MCI05359.1"/>
    <property type="molecule type" value="Genomic_DNA"/>
</dbReference>
<dbReference type="AlphaFoldDB" id="A0A392P1R0"/>
<keyword evidence="2" id="KW-1185">Reference proteome</keyword>
<accession>A0A392P1R0</accession>